<protein>
    <submittedName>
        <fullName evidence="1">Uncharacterized protein</fullName>
    </submittedName>
</protein>
<organism evidence="1 2">
    <name type="scientific">Fibrisoma montanum</name>
    <dbReference type="NCBI Taxonomy" id="2305895"/>
    <lineage>
        <taxon>Bacteria</taxon>
        <taxon>Pseudomonadati</taxon>
        <taxon>Bacteroidota</taxon>
        <taxon>Cytophagia</taxon>
        <taxon>Cytophagales</taxon>
        <taxon>Spirosomataceae</taxon>
        <taxon>Fibrisoma</taxon>
    </lineage>
</organism>
<keyword evidence="2" id="KW-1185">Reference proteome</keyword>
<dbReference type="EMBL" id="QXED01000008">
    <property type="protein sequence ID" value="RIV19412.1"/>
    <property type="molecule type" value="Genomic_DNA"/>
</dbReference>
<reference evidence="1 2" key="1">
    <citation type="submission" date="2018-08" db="EMBL/GenBank/DDBJ databases">
        <title>Fibrisoma montanum sp. nov., isolated from Danxia mountain soil.</title>
        <authorList>
            <person name="Huang Y."/>
        </authorList>
    </citation>
    <scope>NUCLEOTIDE SEQUENCE [LARGE SCALE GENOMIC DNA]</scope>
    <source>
        <strain evidence="1 2">HYT19</strain>
    </source>
</reference>
<dbReference type="Proteomes" id="UP000283523">
    <property type="component" value="Unassembled WGS sequence"/>
</dbReference>
<accession>A0A418M1C7</accession>
<gene>
    <name evidence="1" type="ORF">DYU11_25255</name>
</gene>
<evidence type="ECO:0000313" key="2">
    <source>
        <dbReference type="Proteomes" id="UP000283523"/>
    </source>
</evidence>
<sequence>MNEEEQPLPVDHVRFSTSLDEVAKTYGKPVQEVAHMVSLHLADPLESIELEDGGTMNTLALDFTEENLRILEDLGLITVHWGDGY</sequence>
<proteinExistence type="predicted"/>
<dbReference type="AlphaFoldDB" id="A0A418M1C7"/>
<name>A0A418M1C7_9BACT</name>
<comment type="caution">
    <text evidence="1">The sequence shown here is derived from an EMBL/GenBank/DDBJ whole genome shotgun (WGS) entry which is preliminary data.</text>
</comment>
<dbReference type="RefSeq" id="WP_119670516.1">
    <property type="nucleotide sequence ID" value="NZ_QXED01000008.1"/>
</dbReference>
<evidence type="ECO:0000313" key="1">
    <source>
        <dbReference type="EMBL" id="RIV19412.1"/>
    </source>
</evidence>